<evidence type="ECO:0000256" key="1">
    <source>
        <dbReference type="ARBA" id="ARBA00004123"/>
    </source>
</evidence>
<evidence type="ECO:0000256" key="5">
    <source>
        <dbReference type="ARBA" id="ARBA00022840"/>
    </source>
</evidence>
<dbReference type="GO" id="GO:0006281">
    <property type="term" value="P:DNA repair"/>
    <property type="evidence" value="ECO:0007669"/>
    <property type="project" value="InterPro"/>
</dbReference>
<evidence type="ECO:0000256" key="2">
    <source>
        <dbReference type="ARBA" id="ARBA00006168"/>
    </source>
</evidence>
<keyword evidence="3" id="KW-0547">Nucleotide-binding</keyword>
<protein>
    <recommendedName>
        <fullName evidence="11">AAA+ ATPase domain-containing protein</fullName>
    </recommendedName>
</protein>
<name>A0AAP0DJH6_9ASTR</name>
<evidence type="ECO:0000256" key="3">
    <source>
        <dbReference type="ARBA" id="ARBA00022741"/>
    </source>
</evidence>
<gene>
    <name evidence="9" type="ORF">SSX86_004588</name>
</gene>
<dbReference type="GO" id="GO:0033314">
    <property type="term" value="P:mitotic DNA replication checkpoint signaling"/>
    <property type="evidence" value="ECO:0007669"/>
    <property type="project" value="TreeGrafter"/>
</dbReference>
<dbReference type="Proteomes" id="UP001408789">
    <property type="component" value="Unassembled WGS sequence"/>
</dbReference>
<dbReference type="Gene3D" id="3.40.50.300">
    <property type="entry name" value="P-loop containing nucleotide triphosphate hydrolases"/>
    <property type="match status" value="1"/>
</dbReference>
<comment type="subcellular location">
    <subcellularLocation>
        <location evidence="1">Nucleus</location>
    </subcellularLocation>
</comment>
<evidence type="ECO:0000256" key="7">
    <source>
        <dbReference type="ARBA" id="ARBA00023306"/>
    </source>
</evidence>
<dbReference type="Gene3D" id="1.10.8.60">
    <property type="match status" value="1"/>
</dbReference>
<dbReference type="GO" id="GO:0000077">
    <property type="term" value="P:DNA damage checkpoint signaling"/>
    <property type="evidence" value="ECO:0007669"/>
    <property type="project" value="TreeGrafter"/>
</dbReference>
<keyword evidence="10" id="KW-1185">Reference proteome</keyword>
<evidence type="ECO:0000313" key="10">
    <source>
        <dbReference type="Proteomes" id="UP001408789"/>
    </source>
</evidence>
<dbReference type="GO" id="GO:0005524">
    <property type="term" value="F:ATP binding"/>
    <property type="evidence" value="ECO:0007669"/>
    <property type="project" value="UniProtKB-KW"/>
</dbReference>
<reference evidence="9 10" key="1">
    <citation type="submission" date="2024-04" db="EMBL/GenBank/DDBJ databases">
        <title>The reference genome of an endangered Asteraceae, Deinandra increscens subsp. villosa, native to the Central Coast of California.</title>
        <authorList>
            <person name="Guilliams M."/>
            <person name="Hasenstab-Lehman K."/>
            <person name="Meyer R."/>
            <person name="Mcevoy S."/>
        </authorList>
    </citation>
    <scope>NUCLEOTIDE SEQUENCE [LARGE SCALE GENOMIC DNA]</scope>
    <source>
        <tissue evidence="9">Leaf</tissue>
    </source>
</reference>
<dbReference type="AlphaFoldDB" id="A0AAP0DJH6"/>
<evidence type="ECO:0000313" key="9">
    <source>
        <dbReference type="EMBL" id="KAK9076255.1"/>
    </source>
</evidence>
<comment type="caution">
    <text evidence="9">The sequence shown here is derived from an EMBL/GenBank/DDBJ whole genome shotgun (WGS) entry which is preliminary data.</text>
</comment>
<accession>A0AAP0DJH6</accession>
<dbReference type="InterPro" id="IPR027417">
    <property type="entry name" value="P-loop_NTPase"/>
</dbReference>
<feature type="compositionally biased region" description="Low complexity" evidence="8">
    <location>
        <begin position="67"/>
        <end position="79"/>
    </location>
</feature>
<dbReference type="GO" id="GO:0003689">
    <property type="term" value="F:DNA clamp loader activity"/>
    <property type="evidence" value="ECO:0007669"/>
    <property type="project" value="TreeGrafter"/>
</dbReference>
<comment type="similarity">
    <text evidence="2">Belongs to the rad17/RAD24 family.</text>
</comment>
<proteinExistence type="inferred from homology"/>
<dbReference type="GO" id="GO:0005634">
    <property type="term" value="C:nucleus"/>
    <property type="evidence" value="ECO:0007669"/>
    <property type="project" value="UniProtKB-SubCell"/>
</dbReference>
<feature type="compositionally biased region" description="Acidic residues" evidence="8">
    <location>
        <begin position="36"/>
        <end position="50"/>
    </location>
</feature>
<dbReference type="EMBL" id="JBCNJP010000007">
    <property type="protein sequence ID" value="KAK9076255.1"/>
    <property type="molecule type" value="Genomic_DNA"/>
</dbReference>
<organism evidence="9 10">
    <name type="scientific">Deinandra increscens subsp. villosa</name>
    <dbReference type="NCBI Taxonomy" id="3103831"/>
    <lineage>
        <taxon>Eukaryota</taxon>
        <taxon>Viridiplantae</taxon>
        <taxon>Streptophyta</taxon>
        <taxon>Embryophyta</taxon>
        <taxon>Tracheophyta</taxon>
        <taxon>Spermatophyta</taxon>
        <taxon>Magnoliopsida</taxon>
        <taxon>eudicotyledons</taxon>
        <taxon>Gunneridae</taxon>
        <taxon>Pentapetalae</taxon>
        <taxon>asterids</taxon>
        <taxon>campanulids</taxon>
        <taxon>Asterales</taxon>
        <taxon>Asteraceae</taxon>
        <taxon>Asteroideae</taxon>
        <taxon>Heliantheae alliance</taxon>
        <taxon>Madieae</taxon>
        <taxon>Madiinae</taxon>
        <taxon>Deinandra</taxon>
    </lineage>
</organism>
<keyword evidence="7" id="KW-0131">Cell cycle</keyword>
<evidence type="ECO:0000256" key="6">
    <source>
        <dbReference type="ARBA" id="ARBA00023242"/>
    </source>
</evidence>
<evidence type="ECO:0000256" key="8">
    <source>
        <dbReference type="SAM" id="MobiDB-lite"/>
    </source>
</evidence>
<evidence type="ECO:0008006" key="11">
    <source>
        <dbReference type="Google" id="ProtNLM"/>
    </source>
</evidence>
<dbReference type="SUPFAM" id="SSF52540">
    <property type="entry name" value="P-loop containing nucleoside triphosphate hydrolases"/>
    <property type="match status" value="1"/>
</dbReference>
<feature type="compositionally biased region" description="Polar residues" evidence="8">
    <location>
        <begin position="150"/>
        <end position="180"/>
    </location>
</feature>
<keyword evidence="4" id="KW-0227">DNA damage</keyword>
<evidence type="ECO:0000256" key="4">
    <source>
        <dbReference type="ARBA" id="ARBA00022763"/>
    </source>
</evidence>
<feature type="region of interest" description="Disordered" evidence="8">
    <location>
        <begin position="1"/>
        <end position="21"/>
    </location>
</feature>
<keyword evidence="6" id="KW-0539">Nucleus</keyword>
<sequence>MEISPNSETKPRVRRRLIQSTLFPHKSQDNVVCVDEIEPDVDQEDDEEDNCGSQNQVKKSKKRKPKAASQSRASRKPAANGNENGGKNTDEEESPATVKVDFFVKVSERRKRQQKEELPILSPEKIEQSCSPPDIIINSKSPRKTRRRANSTPKKQQTSVTPKKQRTSVTPKKQRTSVTPKKLQMNSNFNEDCSNIMLASPPKQIPDLRLEAKLTAEENSRIFAGKQIHPFFSFRKTGKKNTDCNDTENKWCHAVRKESNTDFSPIHIFDKSQIETSSVDWRNWTFSESISTRTSQNPEDSCSQLINEGLVNCLQFDNFLDIPPPGISLSQNLKVHKEGKIDGFSENSEFVVNLDSERMTSNYHDHGYQSENSLWTTKYQPEKAIEICGNSESVKFLNEWLQLWHEKGSRTKCSTDDNNWIMQDVDLNYCPSDTDSEYSNEENSLKNVLLVTGPVGSGKSAAIYACAKEQGFQVIEVNTSDWRNGALVKQKFGEAVESHWLQCSMPSSENLDNKSQLKSTPTKSANDIVELIPLSDDEDSKDVGAPAVKLINSQNGTKTLILFEDVDVSTYEDRGFIATIQQLAETAKRPMILTSNSGDPDLPNNLDRIEVSFKIPSSDELLRLAYMVCATEKAEIDPCVAERFIDYCNGDIRKTIMLLQFWCQGQNQRKGSELGNTFSPLLFDTNAGHHVLPQMISFGYASKLSEMIEEEITKSILLTQKDIFMETIEEEDENDNTHDINFKKDEMLRIHCFEQEENGLAFPRRTLQKKYDPIISCDSEPCWNEDVLNMTDDLNEEMPVETRNSRRKYNAVLSSDSEEECFNEDIPHPSEVPCDSKFIVDVSCVPESSYVPETEIENGTMTYSTMCSSGCVDGGLEKGPTNFDCETNSHDFGCEEDNVVRDLGLDNEQVHGEEIGDSHIEPTEATPRGYQMMDECSRIDFSKKSECFQSPRPVGSTNTVQETWRKLRNCSKELSQYVSEEEKDTLEALQISYGMTNLISEADLLLADCQLLTCDNLKPSMISYEKSHSYSWHDGQLQMGSTFAQHGYCVFAKRSFALGSNDKMDLAWEMLAASTNSISFGKLINQNNNMIRSLGNQKPQSGVHLKSVLESPICNTIQSIVPSRSQLSLKGYVFHEYLSSLAHISRSESSRLSEAINNSNQRRKRVARNYLSNGALSLSSEDISLLEQYKCYQKHTPKAKADIKD</sequence>
<dbReference type="InterPro" id="IPR004582">
    <property type="entry name" value="Checkpoint_prot_Rad17_Rad24"/>
</dbReference>
<dbReference type="PANTHER" id="PTHR12172">
    <property type="entry name" value="CELL CYCLE CHECKPOINT PROTEIN RAD17"/>
    <property type="match status" value="1"/>
</dbReference>
<dbReference type="PANTHER" id="PTHR12172:SF1">
    <property type="entry name" value="P-LOOP CONTAINING NUCLEOSIDE TRIPHOSPHATE HYDROLASES SUPERFAMILY PROTEIN"/>
    <property type="match status" value="1"/>
</dbReference>
<keyword evidence="5" id="KW-0067">ATP-binding</keyword>
<feature type="region of interest" description="Disordered" evidence="8">
    <location>
        <begin position="36"/>
        <end position="180"/>
    </location>
</feature>
<dbReference type="GO" id="GO:0003682">
    <property type="term" value="F:chromatin binding"/>
    <property type="evidence" value="ECO:0007669"/>
    <property type="project" value="TreeGrafter"/>
</dbReference>